<reference evidence="3" key="1">
    <citation type="submission" date="2022-11" db="UniProtKB">
        <authorList>
            <consortium name="EnsemblMetazoa"/>
        </authorList>
    </citation>
    <scope>IDENTIFICATION</scope>
</reference>
<keyword evidence="4" id="KW-1185">Reference proteome</keyword>
<accession>A0A913ZMF4</accession>
<dbReference type="InterPro" id="IPR009060">
    <property type="entry name" value="UBA-like_sf"/>
</dbReference>
<feature type="region of interest" description="Disordered" evidence="1">
    <location>
        <begin position="314"/>
        <end position="376"/>
    </location>
</feature>
<dbReference type="Pfam" id="PF13843">
    <property type="entry name" value="DDE_Tnp_1_7"/>
    <property type="match status" value="1"/>
</dbReference>
<feature type="region of interest" description="Disordered" evidence="1">
    <location>
        <begin position="166"/>
        <end position="186"/>
    </location>
</feature>
<dbReference type="FunFam" id="3.30.420.210:FF:000002">
    <property type="entry name" value="UBX domain-containing protein 1"/>
    <property type="match status" value="1"/>
</dbReference>
<organism evidence="3 4">
    <name type="scientific">Patiria miniata</name>
    <name type="common">Bat star</name>
    <name type="synonym">Asterina miniata</name>
    <dbReference type="NCBI Taxonomy" id="46514"/>
    <lineage>
        <taxon>Eukaryota</taxon>
        <taxon>Metazoa</taxon>
        <taxon>Echinodermata</taxon>
        <taxon>Eleutherozoa</taxon>
        <taxon>Asterozoa</taxon>
        <taxon>Asteroidea</taxon>
        <taxon>Valvatacea</taxon>
        <taxon>Valvatida</taxon>
        <taxon>Asterinidae</taxon>
        <taxon>Patiria</taxon>
    </lineage>
</organism>
<feature type="compositionally biased region" description="Low complexity" evidence="1">
    <location>
        <begin position="173"/>
        <end position="186"/>
    </location>
</feature>
<dbReference type="PANTHER" id="PTHR46599:SF3">
    <property type="entry name" value="PIGGYBAC TRANSPOSABLE ELEMENT-DERIVED PROTEIN 4"/>
    <property type="match status" value="1"/>
</dbReference>
<feature type="compositionally biased region" description="Low complexity" evidence="1">
    <location>
        <begin position="329"/>
        <end position="366"/>
    </location>
</feature>
<feature type="region of interest" description="Disordered" evidence="1">
    <location>
        <begin position="79"/>
        <end position="154"/>
    </location>
</feature>
<dbReference type="Pfam" id="PF08059">
    <property type="entry name" value="SEP"/>
    <property type="match status" value="1"/>
</dbReference>
<dbReference type="FunFam" id="1.10.8.10:FF:000020">
    <property type="entry name" value="NSFL1 (p97) cofactor (p47)"/>
    <property type="match status" value="1"/>
</dbReference>
<dbReference type="AlphaFoldDB" id="A0A913ZMF4"/>
<dbReference type="InterPro" id="IPR029526">
    <property type="entry name" value="PGBD"/>
</dbReference>
<dbReference type="InterPro" id="IPR012989">
    <property type="entry name" value="SEP_domain"/>
</dbReference>
<dbReference type="PROSITE" id="PS51399">
    <property type="entry name" value="SEP"/>
    <property type="match status" value="1"/>
</dbReference>
<dbReference type="Pfam" id="PF14555">
    <property type="entry name" value="UBA_4"/>
    <property type="match status" value="1"/>
</dbReference>
<evidence type="ECO:0000256" key="1">
    <source>
        <dbReference type="SAM" id="MobiDB-lite"/>
    </source>
</evidence>
<dbReference type="GO" id="GO:0043161">
    <property type="term" value="P:proteasome-mediated ubiquitin-dependent protein catabolic process"/>
    <property type="evidence" value="ECO:0007669"/>
    <property type="project" value="UniProtKB-ARBA"/>
</dbReference>
<dbReference type="InterPro" id="IPR036241">
    <property type="entry name" value="NSFL1C_SEP_dom_sf"/>
</dbReference>
<feature type="domain" description="SEP" evidence="2">
    <location>
        <begin position="222"/>
        <end position="287"/>
    </location>
</feature>
<evidence type="ECO:0000259" key="2">
    <source>
        <dbReference type="PROSITE" id="PS51399"/>
    </source>
</evidence>
<dbReference type="GeneID" id="119725557"/>
<dbReference type="CDD" id="cd14348">
    <property type="entry name" value="UBA_p47"/>
    <property type="match status" value="1"/>
</dbReference>
<dbReference type="CDD" id="cd23020">
    <property type="entry name" value="zf-HIT"/>
    <property type="match status" value="1"/>
</dbReference>
<dbReference type="Pfam" id="PF13842">
    <property type="entry name" value="zf-Tnp_2"/>
    <property type="match status" value="1"/>
</dbReference>
<protein>
    <recommendedName>
        <fullName evidence="2">SEP domain-containing protein</fullName>
    </recommendedName>
</protein>
<dbReference type="EnsemblMetazoa" id="XM_038197004.1">
    <property type="protein sequence ID" value="XP_038052932.1"/>
    <property type="gene ID" value="LOC119725557"/>
</dbReference>
<dbReference type="InterPro" id="IPR032718">
    <property type="entry name" value="PGBD4_Znf_C"/>
</dbReference>
<dbReference type="SMART" id="SM00553">
    <property type="entry name" value="SEP"/>
    <property type="match status" value="1"/>
</dbReference>
<name>A0A913ZMF4_PATMI</name>
<evidence type="ECO:0000313" key="4">
    <source>
        <dbReference type="Proteomes" id="UP000887568"/>
    </source>
</evidence>
<feature type="region of interest" description="Disordered" evidence="1">
    <location>
        <begin position="198"/>
        <end position="219"/>
    </location>
</feature>
<proteinExistence type="predicted"/>
<dbReference type="Gene3D" id="1.10.8.10">
    <property type="entry name" value="DNA helicase RuvA subunit, C-terminal domain"/>
    <property type="match status" value="1"/>
</dbReference>
<dbReference type="SUPFAM" id="SSF102848">
    <property type="entry name" value="NSFL1 (p97 ATPase) cofactor p47, SEP domain"/>
    <property type="match status" value="1"/>
</dbReference>
<evidence type="ECO:0000313" key="3">
    <source>
        <dbReference type="EnsemblMetazoa" id="XP_038052932.1"/>
    </source>
</evidence>
<dbReference type="RefSeq" id="XP_038052932.1">
    <property type="nucleotide sequence ID" value="XM_038197004.1"/>
</dbReference>
<dbReference type="SUPFAM" id="SSF46934">
    <property type="entry name" value="UBA-like"/>
    <property type="match status" value="1"/>
</dbReference>
<sequence length="852" mass="94510">MADEAQKASLIADFAGVTGVDADRAKFYLESSGWQLQIALGSFYDNDGGDDDGVMFHEASDDPNTAGRQQPELVDLFGEEPEPEAAPVAARGTGGRTGSATKPPSRFHTVSDFAKDAEADSDSGEEGQTFYAGGSDHGSGQQVVGPRRKKNNTDNMINDLFKSARDHGAQEVGAGSSTSPDASSGSYVFKGAGYRLGDSENTGPVRPEPGTAGTLPAKESGGTHIVLKLWKNGFSVNDGELRDMKAPQNAAFLNDISQGKIPMELIQGSKGGEVNLDLEDHRDEEYVRPKVKVEPFSGHGNMLGRISSLSTWSKRCSGNNRTRTDDLVSSGSDEFSSDSQSGFSSSGESSDGASPPARKRAATTPAGQQTNITWHSGDCSPRRFDFCGRPGLAVDFDEHSTPMKVFFEYLTDEFFQKVAEQTNKYANDNGIVNVDGHSKMWSDTTPDEIRALVCLVILMGISPKPSLTSYWSRHPMIETPFFSKTMPRDRFLHLLRYLHFNNNDDDDGSDRLFKLRPVIDALTEKFKTVYVPSQDITTGESVWKFQGPQKCRMYKIYKTCQSTGDAAGYTWNFKIYAGEDRGVKSRVVLDLNEDLLDRGYNIYLDRWFSSPAFFLQLRDRRTNACGTVRLNRKHMPADLKDVRLKRGERAFRSSEEGLLALVWRGKKDVQILSTMHSASMELITSKDKDGNVAVKPSCVAEYERGKCGLDLSDQLASCHRCICKSVKWYKKLFLYLVDLCLVNAFLVYKVLGHDTTFTDFRLNLITEVLQEATLPEYTMRSRPHTLPSPNRLTGRHFPMAIPPTAKTLGPCKRCVVCKAKGHRRETRYACDTCDTPLCIDPCFKIYHTRADY</sequence>
<dbReference type="Gene3D" id="3.30.420.210">
    <property type="entry name" value="SEP domain"/>
    <property type="match status" value="1"/>
</dbReference>
<dbReference type="PANTHER" id="PTHR46599">
    <property type="entry name" value="PIGGYBAC TRANSPOSABLE ELEMENT-DERIVED PROTEIN 4"/>
    <property type="match status" value="1"/>
</dbReference>
<dbReference type="Proteomes" id="UP000887568">
    <property type="component" value="Unplaced"/>
</dbReference>
<dbReference type="OrthoDB" id="5985989at2759"/>